<proteinExistence type="inferred from homology"/>
<feature type="transmembrane region" description="Helical" evidence="6">
    <location>
        <begin position="110"/>
        <end position="129"/>
    </location>
</feature>
<dbReference type="AlphaFoldDB" id="L1IQ02"/>
<dbReference type="PANTHER" id="PTHR13163:SF2">
    <property type="entry name" value="TRANSMEMBRANE PROTEIN 35B"/>
    <property type="match status" value="1"/>
</dbReference>
<comment type="similarity">
    <text evidence="2">Belongs to the DoxX family.</text>
</comment>
<reference evidence="7 9" key="1">
    <citation type="journal article" date="2012" name="Nature">
        <title>Algal genomes reveal evolutionary mosaicism and the fate of nucleomorphs.</title>
        <authorList>
            <consortium name="DOE Joint Genome Institute"/>
            <person name="Curtis B.A."/>
            <person name="Tanifuji G."/>
            <person name="Burki F."/>
            <person name="Gruber A."/>
            <person name="Irimia M."/>
            <person name="Maruyama S."/>
            <person name="Arias M.C."/>
            <person name="Ball S.G."/>
            <person name="Gile G.H."/>
            <person name="Hirakawa Y."/>
            <person name="Hopkins J.F."/>
            <person name="Kuo A."/>
            <person name="Rensing S.A."/>
            <person name="Schmutz J."/>
            <person name="Symeonidi A."/>
            <person name="Elias M."/>
            <person name="Eveleigh R.J."/>
            <person name="Herman E.K."/>
            <person name="Klute M.J."/>
            <person name="Nakayama T."/>
            <person name="Obornik M."/>
            <person name="Reyes-Prieto A."/>
            <person name="Armbrust E.V."/>
            <person name="Aves S.J."/>
            <person name="Beiko R.G."/>
            <person name="Coutinho P."/>
            <person name="Dacks J.B."/>
            <person name="Durnford D.G."/>
            <person name="Fast N.M."/>
            <person name="Green B.R."/>
            <person name="Grisdale C.J."/>
            <person name="Hempel F."/>
            <person name="Henrissat B."/>
            <person name="Hoppner M.P."/>
            <person name="Ishida K."/>
            <person name="Kim E."/>
            <person name="Koreny L."/>
            <person name="Kroth P.G."/>
            <person name="Liu Y."/>
            <person name="Malik S.B."/>
            <person name="Maier U.G."/>
            <person name="McRose D."/>
            <person name="Mock T."/>
            <person name="Neilson J.A."/>
            <person name="Onodera N.T."/>
            <person name="Poole A.M."/>
            <person name="Pritham E.J."/>
            <person name="Richards T.A."/>
            <person name="Rocap G."/>
            <person name="Roy S.W."/>
            <person name="Sarai C."/>
            <person name="Schaack S."/>
            <person name="Shirato S."/>
            <person name="Slamovits C.H."/>
            <person name="Spencer D.F."/>
            <person name="Suzuki S."/>
            <person name="Worden A.Z."/>
            <person name="Zauner S."/>
            <person name="Barry K."/>
            <person name="Bell C."/>
            <person name="Bharti A.K."/>
            <person name="Crow J.A."/>
            <person name="Grimwood J."/>
            <person name="Kramer R."/>
            <person name="Lindquist E."/>
            <person name="Lucas S."/>
            <person name="Salamov A."/>
            <person name="McFadden G.I."/>
            <person name="Lane C.E."/>
            <person name="Keeling P.J."/>
            <person name="Gray M.W."/>
            <person name="Grigoriev I.V."/>
            <person name="Archibald J.M."/>
        </authorList>
    </citation>
    <scope>NUCLEOTIDE SEQUENCE</scope>
    <source>
        <strain evidence="7 9">CCMP2712</strain>
    </source>
</reference>
<dbReference type="PANTHER" id="PTHR13163">
    <property type="entry name" value="SPINAL CORD EXPRESSION PROTEIN 4"/>
    <property type="match status" value="1"/>
</dbReference>
<feature type="transmembrane region" description="Helical" evidence="6">
    <location>
        <begin position="20"/>
        <end position="40"/>
    </location>
</feature>
<reference evidence="9" key="2">
    <citation type="submission" date="2012-11" db="EMBL/GenBank/DDBJ databases">
        <authorList>
            <person name="Kuo A."/>
            <person name="Curtis B.A."/>
            <person name="Tanifuji G."/>
            <person name="Burki F."/>
            <person name="Gruber A."/>
            <person name="Irimia M."/>
            <person name="Maruyama S."/>
            <person name="Arias M.C."/>
            <person name="Ball S.G."/>
            <person name="Gile G.H."/>
            <person name="Hirakawa Y."/>
            <person name="Hopkins J.F."/>
            <person name="Rensing S.A."/>
            <person name="Schmutz J."/>
            <person name="Symeonidi A."/>
            <person name="Elias M."/>
            <person name="Eveleigh R.J."/>
            <person name="Herman E.K."/>
            <person name="Klute M.J."/>
            <person name="Nakayama T."/>
            <person name="Obornik M."/>
            <person name="Reyes-Prieto A."/>
            <person name="Armbrust E.V."/>
            <person name="Aves S.J."/>
            <person name="Beiko R.G."/>
            <person name="Coutinho P."/>
            <person name="Dacks J.B."/>
            <person name="Durnford D.G."/>
            <person name="Fast N.M."/>
            <person name="Green B.R."/>
            <person name="Grisdale C."/>
            <person name="Hempe F."/>
            <person name="Henrissat B."/>
            <person name="Hoppner M.P."/>
            <person name="Ishida K.-I."/>
            <person name="Kim E."/>
            <person name="Koreny L."/>
            <person name="Kroth P.G."/>
            <person name="Liu Y."/>
            <person name="Malik S.-B."/>
            <person name="Maier U.G."/>
            <person name="McRose D."/>
            <person name="Mock T."/>
            <person name="Neilson J.A."/>
            <person name="Onodera N.T."/>
            <person name="Poole A.M."/>
            <person name="Pritham E.J."/>
            <person name="Richards T.A."/>
            <person name="Rocap G."/>
            <person name="Roy S.W."/>
            <person name="Sarai C."/>
            <person name="Schaack S."/>
            <person name="Shirato S."/>
            <person name="Slamovits C.H."/>
            <person name="Spencer D.F."/>
            <person name="Suzuki S."/>
            <person name="Worden A.Z."/>
            <person name="Zauner S."/>
            <person name="Barry K."/>
            <person name="Bell C."/>
            <person name="Bharti A.K."/>
            <person name="Crow J.A."/>
            <person name="Grimwood J."/>
            <person name="Kramer R."/>
            <person name="Lindquist E."/>
            <person name="Lucas S."/>
            <person name="Salamov A."/>
            <person name="McFadden G.I."/>
            <person name="Lane C.E."/>
            <person name="Keeling P.J."/>
            <person name="Gray M.W."/>
            <person name="Grigoriev I.V."/>
            <person name="Archibald J.M."/>
        </authorList>
    </citation>
    <scope>NUCLEOTIDE SEQUENCE</scope>
    <source>
        <strain evidence="9">CCMP2712</strain>
    </source>
</reference>
<comment type="subcellular location">
    <subcellularLocation>
        <location evidence="1">Membrane</location>
        <topology evidence="1">Multi-pass membrane protein</topology>
    </subcellularLocation>
</comment>
<dbReference type="Proteomes" id="UP000011087">
    <property type="component" value="Unassembled WGS sequence"/>
</dbReference>
<organism evidence="7">
    <name type="scientific">Guillardia theta (strain CCMP2712)</name>
    <name type="common">Cryptophyte</name>
    <dbReference type="NCBI Taxonomy" id="905079"/>
    <lineage>
        <taxon>Eukaryota</taxon>
        <taxon>Cryptophyceae</taxon>
        <taxon>Pyrenomonadales</taxon>
        <taxon>Geminigeraceae</taxon>
        <taxon>Guillardia</taxon>
    </lineage>
</organism>
<keyword evidence="3 6" id="KW-0812">Transmembrane</keyword>
<dbReference type="KEGG" id="gtt:GUITHDRAFT_154781"/>
<protein>
    <submittedName>
        <fullName evidence="7 8">Uncharacterized protein</fullName>
    </submittedName>
</protein>
<keyword evidence="9" id="KW-1185">Reference proteome</keyword>
<evidence type="ECO:0000256" key="3">
    <source>
        <dbReference type="ARBA" id="ARBA00022692"/>
    </source>
</evidence>
<dbReference type="EMBL" id="JH993051">
    <property type="protein sequence ID" value="EKX38172.1"/>
    <property type="molecule type" value="Genomic_DNA"/>
</dbReference>
<name>L1IQ02_GUITC</name>
<dbReference type="HOGENOM" id="CLU_941506_0_0_1"/>
<evidence type="ECO:0000313" key="7">
    <source>
        <dbReference type="EMBL" id="EKX38172.1"/>
    </source>
</evidence>
<dbReference type="OrthoDB" id="432685at2759"/>
<accession>L1IQ02</accession>
<dbReference type="PaxDb" id="55529-EKX38172"/>
<evidence type="ECO:0000256" key="4">
    <source>
        <dbReference type="ARBA" id="ARBA00022989"/>
    </source>
</evidence>
<evidence type="ECO:0000313" key="8">
    <source>
        <dbReference type="EnsemblProtists" id="EKX38172"/>
    </source>
</evidence>
<gene>
    <name evidence="7" type="ORF">GUITHDRAFT_154781</name>
</gene>
<dbReference type="GO" id="GO:0016020">
    <property type="term" value="C:membrane"/>
    <property type="evidence" value="ECO:0007669"/>
    <property type="project" value="UniProtKB-SubCell"/>
</dbReference>
<keyword evidence="4 6" id="KW-1133">Transmembrane helix</keyword>
<sequence length="296" mass="32406">MRESSRTCVAPSLPIRACKLVTVACFFLVCFPARVELLVLKQSNVYKPSLTISQFESKCTAGSLVKRDGVDQLQRLRGGNGAKPDTKHAIIVGSVCALILILNEFNVLSAIVRVSLTLLLSLTFLLAGINKTNPTFHKPTHLFLANMFPDICNKVWKPIFEKALTSTCRFCCKYFSFLKNTCGQRDDGSFTLPKSISAMVTPASFMHSIGQVEVSCAMLMLISLAGTGSRGHRVPLAELSNVVLFFLMVGATYSHLVLMDGRWIPSAVLGLLLFVRFITPAPSRKGKSGKGKKQDK</sequence>
<evidence type="ECO:0000313" key="9">
    <source>
        <dbReference type="Proteomes" id="UP000011087"/>
    </source>
</evidence>
<feature type="transmembrane region" description="Helical" evidence="6">
    <location>
        <begin position="263"/>
        <end position="283"/>
    </location>
</feature>
<dbReference type="EnsemblProtists" id="EKX38172">
    <property type="protein sequence ID" value="EKX38172"/>
    <property type="gene ID" value="GUITHDRAFT_154781"/>
</dbReference>
<feature type="transmembrane region" description="Helical" evidence="6">
    <location>
        <begin position="239"/>
        <end position="257"/>
    </location>
</feature>
<evidence type="ECO:0000256" key="5">
    <source>
        <dbReference type="ARBA" id="ARBA00023136"/>
    </source>
</evidence>
<reference evidence="8" key="3">
    <citation type="submission" date="2015-06" db="UniProtKB">
        <authorList>
            <consortium name="EnsemblProtists"/>
        </authorList>
    </citation>
    <scope>IDENTIFICATION</scope>
</reference>
<evidence type="ECO:0000256" key="6">
    <source>
        <dbReference type="SAM" id="Phobius"/>
    </source>
</evidence>
<dbReference type="RefSeq" id="XP_005825152.1">
    <property type="nucleotide sequence ID" value="XM_005825095.1"/>
</dbReference>
<evidence type="ECO:0000256" key="1">
    <source>
        <dbReference type="ARBA" id="ARBA00004141"/>
    </source>
</evidence>
<evidence type="ECO:0000256" key="2">
    <source>
        <dbReference type="ARBA" id="ARBA00006679"/>
    </source>
</evidence>
<dbReference type="GeneID" id="17294865"/>
<keyword evidence="5 6" id="KW-0472">Membrane</keyword>
<dbReference type="InterPro" id="IPR040399">
    <property type="entry name" value="TMEM35A/B"/>
</dbReference>